<dbReference type="GO" id="GO:0046872">
    <property type="term" value="F:metal ion binding"/>
    <property type="evidence" value="ECO:0007669"/>
    <property type="project" value="InterPro"/>
</dbReference>
<evidence type="ECO:0000313" key="8">
    <source>
        <dbReference type="EMBL" id="MBT1701505.1"/>
    </source>
</evidence>
<sequence>MNSKDTIKIFTLIIVVISTTFTTAQRKPDLKENDSIPIDSEVKIGRLNNGLTYYIRKNANPKGIIELRLIVKAGSYFEDEDQLELAHLTEHMAFEGTKNFPGDSVVNYAEKNGIFFGKGLTASTAGMFTSYKISVPSSTPDILSNSLLILREWAQDLVFEPQRIDAQRGAVLGEFRQKNGSSSAKRALEKSSRIFFNDLRLLEINRLNIENIRSFKHESLLRFYRDWYRPDLEAVIVVGDLDPNVVELKIQSLFSDLQNNNPREVKNFESRMKGALLSRNGLVLFSGPDVSDIRVEIFLKRNSTKQAKNTLGYFKSSIMDDMYSGLMRIRLESLSKKFNTYPINSYINRNSFDSEIDALTASTTLNDIDDVKEALKSMTIELRRIGEYGFASEELVKTKRALLLAIRSDNSTNSDYLANKFKEHFVYDKAAPSPSYELSLISRLIDEITLDEINNFVKEWINFDVNRDIVITVPECNKAKLPSEGVVDNWIREFKKEKLAPFKNQFTVPNTLLHTSEIKYDTCQKIVKETWTSDECAIKDATVTKFSLYNRVTVLLRTSETSDQGRNGITLRAYRNGGVSLYDGVDRLAARVVGSLISQSGVGLFNKFQLEEYLKEKRVRVSFNVNENHEQINASCAEEDLEIMFQLIHLYFVSPRKDERAFEYWRSLKKAQIVRDATNGSSLIRNADRALQGDSTLLTTKQLEKIEFENVWRIYKDRFSGIGDFTVCIAGNFDLKQMQKMLLKYLASLPAGEQETAAQKELVYTSPSKGQKTIYFGDNNRAEIGLFFPGVNRYFFTTRNKLMLDLLGDALYFKIVDRLRTKEGGVYTPFAYVINSRLSKDSVDYFFCIKLDTAPNEVQKMVSFALEEFRSLKESGPDLITFEKSVARRQQELIRLKRAGIDASKLADLYQFDDCPAEYLQQEEILKSITLDDIKIAANKFLSEQNFQKLEWLPEGSRPNEN</sequence>
<dbReference type="Pfam" id="PF05193">
    <property type="entry name" value="Peptidase_M16_C"/>
    <property type="match status" value="2"/>
</dbReference>
<comment type="similarity">
    <text evidence="1">Belongs to the peptidase M16 family.</text>
</comment>
<accession>A0AAP2DS15</accession>
<evidence type="ECO:0000256" key="1">
    <source>
        <dbReference type="ARBA" id="ARBA00007261"/>
    </source>
</evidence>
<feature type="domain" description="Peptidase M16 N-terminal" evidence="6">
    <location>
        <begin position="58"/>
        <end position="180"/>
    </location>
</feature>
<evidence type="ECO:0000256" key="4">
    <source>
        <dbReference type="ARBA" id="ARBA00022833"/>
    </source>
</evidence>
<evidence type="ECO:0000259" key="7">
    <source>
        <dbReference type="Pfam" id="PF05193"/>
    </source>
</evidence>
<gene>
    <name evidence="8" type="ORF">KK083_31725</name>
</gene>
<dbReference type="SUPFAM" id="SSF63411">
    <property type="entry name" value="LuxS/MPP-like metallohydrolase"/>
    <property type="match status" value="4"/>
</dbReference>
<dbReference type="InterPro" id="IPR011249">
    <property type="entry name" value="Metalloenz_LuxS/M16"/>
</dbReference>
<dbReference type="EMBL" id="JAHESF010000076">
    <property type="protein sequence ID" value="MBT1701505.1"/>
    <property type="molecule type" value="Genomic_DNA"/>
</dbReference>
<keyword evidence="9" id="KW-1185">Reference proteome</keyword>
<evidence type="ECO:0000259" key="6">
    <source>
        <dbReference type="Pfam" id="PF00675"/>
    </source>
</evidence>
<dbReference type="GO" id="GO:0006508">
    <property type="term" value="P:proteolysis"/>
    <property type="evidence" value="ECO:0007669"/>
    <property type="project" value="UniProtKB-KW"/>
</dbReference>
<evidence type="ECO:0000256" key="5">
    <source>
        <dbReference type="ARBA" id="ARBA00023049"/>
    </source>
</evidence>
<protein>
    <submittedName>
        <fullName evidence="8">Insulinase family protein</fullName>
    </submittedName>
</protein>
<dbReference type="Gene3D" id="3.30.830.10">
    <property type="entry name" value="Metalloenzyme, LuxS/M16 peptidase-like"/>
    <property type="match status" value="4"/>
</dbReference>
<reference evidence="8 9" key="1">
    <citation type="submission" date="2021-05" db="EMBL/GenBank/DDBJ databases">
        <title>A Polyphasic approach of four new species of the genus Ohtaekwangia: Ohtaekwangia histidinii sp. nov., Ohtaekwangia cretensis sp. nov., Ohtaekwangia indiensis sp. nov., Ohtaekwangia reichenbachii sp. nov. from diverse environment.</title>
        <authorList>
            <person name="Octaviana S."/>
        </authorList>
    </citation>
    <scope>NUCLEOTIDE SEQUENCE [LARGE SCALE GENOMIC DNA]</scope>
    <source>
        <strain evidence="8 9">PWU4</strain>
    </source>
</reference>
<dbReference type="InterPro" id="IPR011765">
    <property type="entry name" value="Pept_M16_N"/>
</dbReference>
<evidence type="ECO:0000313" key="9">
    <source>
        <dbReference type="Proteomes" id="UP001319200"/>
    </source>
</evidence>
<comment type="caution">
    <text evidence="8">The sequence shown here is derived from an EMBL/GenBank/DDBJ whole genome shotgun (WGS) entry which is preliminary data.</text>
</comment>
<dbReference type="InterPro" id="IPR050626">
    <property type="entry name" value="Peptidase_M16"/>
</dbReference>
<keyword evidence="3" id="KW-0378">Hydrolase</keyword>
<keyword evidence="5" id="KW-0482">Metalloprotease</keyword>
<evidence type="ECO:0000256" key="2">
    <source>
        <dbReference type="ARBA" id="ARBA00022670"/>
    </source>
</evidence>
<feature type="domain" description="Peptidase M16 C-terminal" evidence="7">
    <location>
        <begin position="706"/>
        <end position="878"/>
    </location>
</feature>
<name>A0AAP2DS15_9BACT</name>
<evidence type="ECO:0000256" key="3">
    <source>
        <dbReference type="ARBA" id="ARBA00022801"/>
    </source>
</evidence>
<proteinExistence type="inferred from homology"/>
<dbReference type="Proteomes" id="UP001319200">
    <property type="component" value="Unassembled WGS sequence"/>
</dbReference>
<keyword evidence="2" id="KW-0645">Protease</keyword>
<dbReference type="RefSeq" id="WP_254170187.1">
    <property type="nucleotide sequence ID" value="NZ_JAHESF010000076.1"/>
</dbReference>
<dbReference type="InterPro" id="IPR007863">
    <property type="entry name" value="Peptidase_M16_C"/>
</dbReference>
<feature type="domain" description="Peptidase M16 C-terminal" evidence="7">
    <location>
        <begin position="215"/>
        <end position="402"/>
    </location>
</feature>
<organism evidence="8 9">
    <name type="scientific">Chryseosolibacter histidini</name>
    <dbReference type="NCBI Taxonomy" id="2782349"/>
    <lineage>
        <taxon>Bacteria</taxon>
        <taxon>Pseudomonadati</taxon>
        <taxon>Bacteroidota</taxon>
        <taxon>Cytophagia</taxon>
        <taxon>Cytophagales</taxon>
        <taxon>Chryseotaleaceae</taxon>
        <taxon>Chryseosolibacter</taxon>
    </lineage>
</organism>
<dbReference type="AlphaFoldDB" id="A0AAP2DS15"/>
<dbReference type="PANTHER" id="PTHR43690">
    <property type="entry name" value="NARDILYSIN"/>
    <property type="match status" value="1"/>
</dbReference>
<dbReference type="Pfam" id="PF00675">
    <property type="entry name" value="Peptidase_M16"/>
    <property type="match status" value="1"/>
</dbReference>
<keyword evidence="4" id="KW-0862">Zinc</keyword>
<dbReference type="PANTHER" id="PTHR43690:SF17">
    <property type="entry name" value="PROTEIN YHJJ"/>
    <property type="match status" value="1"/>
</dbReference>
<dbReference type="GO" id="GO:0008237">
    <property type="term" value="F:metallopeptidase activity"/>
    <property type="evidence" value="ECO:0007669"/>
    <property type="project" value="UniProtKB-KW"/>
</dbReference>